<sequence>MTSNTTVDVLHPYPVGDLITIGEAATQFNGRGSLLKIKFLPVVNFAGNLVQLGDSLTYLSNTEEEGSGVLAPRTRAVNEFLEPVRDKIAELLVGPYIKYVTTVHQTEPGTWGPSANRKFFNLITSSSRNLQLTLSLEKYLNTSISGKSIGDPITSGTLNFQLEFDKIGLTRENIKFRFTKYISTLILKVLVLRATLANNYDAAFQLTESTTLNFSTLFELVSSPGMLGGLSDVSVFNGVYSATHEFAREASAIVWGERDDEVLRQERGRCVGSKTKRPNLYLPSSYFVPIPEDNVGQCVYIALAWQLLLQYVQRYSTKRINPDARHLIQLKTKDGEPYHDTVWSVLELLQPVRFPPLRMLETHIAPDNAGTPHSIHKEWCKPEIDFIVDWLVREFMPERPCWLKLEHVETLVERINVKMEVYKRSVNVFMISGAELHIPTVEGRTAKVQG</sequence>
<evidence type="ECO:0000313" key="2">
    <source>
        <dbReference type="Proteomes" id="UP000054560"/>
    </source>
</evidence>
<protein>
    <submittedName>
        <fullName evidence="1">Uncharacterized protein</fullName>
    </submittedName>
</protein>
<dbReference type="RefSeq" id="XP_014150967.1">
    <property type="nucleotide sequence ID" value="XM_014295492.1"/>
</dbReference>
<reference evidence="1 2" key="1">
    <citation type="submission" date="2011-02" db="EMBL/GenBank/DDBJ databases">
        <title>The Genome Sequence of Sphaeroforma arctica JP610.</title>
        <authorList>
            <consortium name="The Broad Institute Genome Sequencing Platform"/>
            <person name="Russ C."/>
            <person name="Cuomo C."/>
            <person name="Young S.K."/>
            <person name="Zeng Q."/>
            <person name="Gargeya S."/>
            <person name="Alvarado L."/>
            <person name="Berlin A."/>
            <person name="Chapman S.B."/>
            <person name="Chen Z."/>
            <person name="Freedman E."/>
            <person name="Gellesch M."/>
            <person name="Goldberg J."/>
            <person name="Griggs A."/>
            <person name="Gujja S."/>
            <person name="Heilman E."/>
            <person name="Heiman D."/>
            <person name="Howarth C."/>
            <person name="Mehta T."/>
            <person name="Neiman D."/>
            <person name="Pearson M."/>
            <person name="Roberts A."/>
            <person name="Saif S."/>
            <person name="Shea T."/>
            <person name="Shenoy N."/>
            <person name="Sisk P."/>
            <person name="Stolte C."/>
            <person name="Sykes S."/>
            <person name="White J."/>
            <person name="Yandava C."/>
            <person name="Burger G."/>
            <person name="Gray M.W."/>
            <person name="Holland P.W.H."/>
            <person name="King N."/>
            <person name="Lang F.B.F."/>
            <person name="Roger A.J."/>
            <person name="Ruiz-Trillo I."/>
            <person name="Haas B."/>
            <person name="Nusbaum C."/>
            <person name="Birren B."/>
        </authorList>
    </citation>
    <scope>NUCLEOTIDE SEQUENCE [LARGE SCALE GENOMIC DNA]</scope>
    <source>
        <strain evidence="1 2">JP610</strain>
    </source>
</reference>
<dbReference type="AlphaFoldDB" id="A0A0L0FK00"/>
<name>A0A0L0FK00_9EUKA</name>
<proteinExistence type="predicted"/>
<dbReference type="EMBL" id="KQ242857">
    <property type="protein sequence ID" value="KNC77065.1"/>
    <property type="molecule type" value="Genomic_DNA"/>
</dbReference>
<organism evidence="1 2">
    <name type="scientific">Sphaeroforma arctica JP610</name>
    <dbReference type="NCBI Taxonomy" id="667725"/>
    <lineage>
        <taxon>Eukaryota</taxon>
        <taxon>Ichthyosporea</taxon>
        <taxon>Ichthyophonida</taxon>
        <taxon>Sphaeroforma</taxon>
    </lineage>
</organism>
<gene>
    <name evidence="1" type="ORF">SARC_10469</name>
</gene>
<keyword evidence="2" id="KW-1185">Reference proteome</keyword>
<evidence type="ECO:0000313" key="1">
    <source>
        <dbReference type="EMBL" id="KNC77065.1"/>
    </source>
</evidence>
<dbReference type="GeneID" id="25910973"/>
<accession>A0A0L0FK00</accession>
<dbReference type="Proteomes" id="UP000054560">
    <property type="component" value="Unassembled WGS sequence"/>
</dbReference>